<dbReference type="Pfam" id="PF01510">
    <property type="entry name" value="Amidase_2"/>
    <property type="match status" value="1"/>
</dbReference>
<dbReference type="EMBL" id="FUZT01000004">
    <property type="protein sequence ID" value="SKC62656.1"/>
    <property type="molecule type" value="Genomic_DNA"/>
</dbReference>
<dbReference type="InterPro" id="IPR006619">
    <property type="entry name" value="PGRP_domain_met/bac"/>
</dbReference>
<feature type="domain" description="N-acetylmuramoyl-L-alanine amidase" evidence="2">
    <location>
        <begin position="1"/>
        <end position="118"/>
    </location>
</feature>
<feature type="domain" description="Peptidoglycan recognition protein family" evidence="3">
    <location>
        <begin position="1"/>
        <end position="110"/>
    </location>
</feature>
<evidence type="ECO:0000259" key="3">
    <source>
        <dbReference type="SMART" id="SM00701"/>
    </source>
</evidence>
<comment type="similarity">
    <text evidence="1">Belongs to the N-acetylmuramoyl-L-alanine amidase 2 family.</text>
</comment>
<dbReference type="InterPro" id="IPR036505">
    <property type="entry name" value="Amidase/PGRP_sf"/>
</dbReference>
<evidence type="ECO:0000256" key="1">
    <source>
        <dbReference type="ARBA" id="ARBA00007553"/>
    </source>
</evidence>
<evidence type="ECO:0000313" key="4">
    <source>
        <dbReference type="EMBL" id="SKC62656.1"/>
    </source>
</evidence>
<accession>A0A1T5KG22</accession>
<dbReference type="STRING" id="36842.SAMN02194393_01773"/>
<name>A0A1T5KG22_9FIRM</name>
<dbReference type="InterPro" id="IPR002502">
    <property type="entry name" value="Amidase_domain"/>
</dbReference>
<dbReference type="Gene3D" id="3.40.80.10">
    <property type="entry name" value="Peptidoglycan recognition protein-like"/>
    <property type="match status" value="1"/>
</dbReference>
<reference evidence="4 5" key="1">
    <citation type="submission" date="2017-02" db="EMBL/GenBank/DDBJ databases">
        <authorList>
            <person name="Peterson S.W."/>
        </authorList>
    </citation>
    <scope>NUCLEOTIDE SEQUENCE [LARGE SCALE GENOMIC DNA]</scope>
    <source>
        <strain evidence="4 5">M1</strain>
    </source>
</reference>
<proteinExistence type="inferred from homology"/>
<dbReference type="SUPFAM" id="SSF55846">
    <property type="entry name" value="N-acetylmuramoyl-L-alanine amidase-like"/>
    <property type="match status" value="1"/>
</dbReference>
<dbReference type="InterPro" id="IPR015510">
    <property type="entry name" value="PGRP"/>
</dbReference>
<dbReference type="RefSeq" id="WP_079490962.1">
    <property type="nucleotide sequence ID" value="NZ_FUZT01000004.1"/>
</dbReference>
<dbReference type="SMART" id="SM00644">
    <property type="entry name" value="Ami_2"/>
    <property type="match status" value="1"/>
</dbReference>
<dbReference type="GO" id="GO:0009253">
    <property type="term" value="P:peptidoglycan catabolic process"/>
    <property type="evidence" value="ECO:0007669"/>
    <property type="project" value="InterPro"/>
</dbReference>
<dbReference type="AlphaFoldDB" id="A0A1T5KG22"/>
<dbReference type="GO" id="GO:0008745">
    <property type="term" value="F:N-acetylmuramoyl-L-alanine amidase activity"/>
    <property type="evidence" value="ECO:0007669"/>
    <property type="project" value="InterPro"/>
</dbReference>
<protein>
    <submittedName>
        <fullName evidence="4">N-acetylmuramoyl-L-alanine amidase</fullName>
    </submittedName>
</protein>
<sequence>MNNPNKIILHHSATNEGTFESIRKYHVKTKGWKDIGYHYLITTDGKLHKGRDEKEVGAHTIGQNAKSIGICLVGNFDKYRPNANQLHTLYKLLNDVKIRYGQLPIHGHNEFSTKTCPGLKFPMKEVLEKAYKDEIDEEVSHWAKSSWEKAVEKGINDGIGPKTQVTEEQLMVFFDKLGLLD</sequence>
<keyword evidence="5" id="KW-1185">Reference proteome</keyword>
<gene>
    <name evidence="4" type="ORF">SAMN02194393_01773</name>
</gene>
<dbReference type="GO" id="GO:0008270">
    <property type="term" value="F:zinc ion binding"/>
    <property type="evidence" value="ECO:0007669"/>
    <property type="project" value="InterPro"/>
</dbReference>
<dbReference type="OrthoDB" id="9811296at2"/>
<dbReference type="CDD" id="cd06583">
    <property type="entry name" value="PGRP"/>
    <property type="match status" value="1"/>
</dbReference>
<dbReference type="PANTHER" id="PTHR11022">
    <property type="entry name" value="PEPTIDOGLYCAN RECOGNITION PROTEIN"/>
    <property type="match status" value="1"/>
</dbReference>
<organism evidence="4 5">
    <name type="scientific">Maledivibacter halophilus</name>
    <dbReference type="NCBI Taxonomy" id="36842"/>
    <lineage>
        <taxon>Bacteria</taxon>
        <taxon>Bacillati</taxon>
        <taxon>Bacillota</taxon>
        <taxon>Clostridia</taxon>
        <taxon>Peptostreptococcales</taxon>
        <taxon>Caminicellaceae</taxon>
        <taxon>Maledivibacter</taxon>
    </lineage>
</organism>
<dbReference type="Proteomes" id="UP000190285">
    <property type="component" value="Unassembled WGS sequence"/>
</dbReference>
<dbReference type="SMART" id="SM00701">
    <property type="entry name" value="PGRP"/>
    <property type="match status" value="1"/>
</dbReference>
<evidence type="ECO:0000259" key="2">
    <source>
        <dbReference type="SMART" id="SM00644"/>
    </source>
</evidence>
<dbReference type="PANTHER" id="PTHR11022:SF41">
    <property type="entry name" value="PEPTIDOGLYCAN-RECOGNITION PROTEIN LC-RELATED"/>
    <property type="match status" value="1"/>
</dbReference>
<evidence type="ECO:0000313" key="5">
    <source>
        <dbReference type="Proteomes" id="UP000190285"/>
    </source>
</evidence>